<sequence>MPLPPKLRVFLWKITKGALPLGENLETRGMTENLTCTHCGLKETTSHLFLHCQFAIDIWYAAPISNLAAITTALDFKGALKLGTKLTNLSPTGLHMGPIVFKPAETLSKAIAYAREWQEAQPERQIGPKSHLHASTLPLPMTDALIINTYASWKKEFFFAGLAWVFSASSGHVLHQQSIFEDCVNSAQMAVVLAIREDIRQAKAQGFNNVILKSDAQTLVRAINNRESIKDLFGILHDILKLAFDLDVISFHYVPRSDNRAADELAKSALLNYSTYLSFVNPYLSKIISNGGSSYWSS</sequence>
<feature type="domain" description="RNase H type-1" evidence="1">
    <location>
        <begin position="151"/>
        <end position="269"/>
    </location>
</feature>
<accession>A0A0D3CJA3</accession>
<protein>
    <submittedName>
        <fullName evidence="3">Uncharacterized protein</fullName>
    </submittedName>
</protein>
<dbReference type="InterPro" id="IPR036397">
    <property type="entry name" value="RNaseH_sf"/>
</dbReference>
<dbReference type="PANTHER" id="PTHR47074">
    <property type="entry name" value="BNAC02G40300D PROTEIN"/>
    <property type="match status" value="1"/>
</dbReference>
<name>A0A0D3CJA3_BRAOL</name>
<dbReference type="InterPro" id="IPR026960">
    <property type="entry name" value="RVT-Znf"/>
</dbReference>
<dbReference type="eggNOG" id="KOG1075">
    <property type="taxonomic scope" value="Eukaryota"/>
</dbReference>
<dbReference type="InterPro" id="IPR002156">
    <property type="entry name" value="RNaseH_domain"/>
</dbReference>
<evidence type="ECO:0000313" key="4">
    <source>
        <dbReference type="Proteomes" id="UP000032141"/>
    </source>
</evidence>
<dbReference type="GO" id="GO:0003676">
    <property type="term" value="F:nucleic acid binding"/>
    <property type="evidence" value="ECO:0007669"/>
    <property type="project" value="InterPro"/>
</dbReference>
<dbReference type="InterPro" id="IPR044730">
    <property type="entry name" value="RNase_H-like_dom_plant"/>
</dbReference>
<dbReference type="Gene3D" id="3.30.420.10">
    <property type="entry name" value="Ribonuclease H-like superfamily/Ribonuclease H"/>
    <property type="match status" value="1"/>
</dbReference>
<organism evidence="3 4">
    <name type="scientific">Brassica oleracea var. oleracea</name>
    <dbReference type="NCBI Taxonomy" id="109376"/>
    <lineage>
        <taxon>Eukaryota</taxon>
        <taxon>Viridiplantae</taxon>
        <taxon>Streptophyta</taxon>
        <taxon>Embryophyta</taxon>
        <taxon>Tracheophyta</taxon>
        <taxon>Spermatophyta</taxon>
        <taxon>Magnoliopsida</taxon>
        <taxon>eudicotyledons</taxon>
        <taxon>Gunneridae</taxon>
        <taxon>Pentapetalae</taxon>
        <taxon>rosids</taxon>
        <taxon>malvids</taxon>
        <taxon>Brassicales</taxon>
        <taxon>Brassicaceae</taxon>
        <taxon>Brassiceae</taxon>
        <taxon>Brassica</taxon>
    </lineage>
</organism>
<feature type="domain" description="Reverse transcriptase zinc-binding" evidence="2">
    <location>
        <begin position="3"/>
        <end position="59"/>
    </location>
</feature>
<evidence type="ECO:0000259" key="1">
    <source>
        <dbReference type="Pfam" id="PF13456"/>
    </source>
</evidence>
<dbReference type="CDD" id="cd06222">
    <property type="entry name" value="RNase_H_like"/>
    <property type="match status" value="1"/>
</dbReference>
<reference evidence="3" key="2">
    <citation type="submission" date="2015-03" db="UniProtKB">
        <authorList>
            <consortium name="EnsemblPlants"/>
        </authorList>
    </citation>
    <scope>IDENTIFICATION</scope>
</reference>
<reference evidence="3 4" key="1">
    <citation type="journal article" date="2014" name="Genome Biol.">
        <title>Transcriptome and methylome profiling reveals relics of genome dominance in the mesopolyploid Brassica oleracea.</title>
        <authorList>
            <person name="Parkin I.A."/>
            <person name="Koh C."/>
            <person name="Tang H."/>
            <person name="Robinson S.J."/>
            <person name="Kagale S."/>
            <person name="Clarke W.E."/>
            <person name="Town C.D."/>
            <person name="Nixon J."/>
            <person name="Krishnakumar V."/>
            <person name="Bidwell S.L."/>
            <person name="Denoeud F."/>
            <person name="Belcram H."/>
            <person name="Links M.G."/>
            <person name="Just J."/>
            <person name="Clarke C."/>
            <person name="Bender T."/>
            <person name="Huebert T."/>
            <person name="Mason A.S."/>
            <person name="Pires J.C."/>
            <person name="Barker G."/>
            <person name="Moore J."/>
            <person name="Walley P.G."/>
            <person name="Manoli S."/>
            <person name="Batley J."/>
            <person name="Edwards D."/>
            <person name="Nelson M.N."/>
            <person name="Wang X."/>
            <person name="Paterson A.H."/>
            <person name="King G."/>
            <person name="Bancroft I."/>
            <person name="Chalhoub B."/>
            <person name="Sharpe A.G."/>
        </authorList>
    </citation>
    <scope>NUCLEOTIDE SEQUENCE</scope>
    <source>
        <strain evidence="3 4">cv. TO1000</strain>
    </source>
</reference>
<dbReference type="OMA" id="FAIDIWY"/>
<evidence type="ECO:0000313" key="3">
    <source>
        <dbReference type="EnsemblPlants" id="Bo5g122960.1"/>
    </source>
</evidence>
<keyword evidence="4" id="KW-1185">Reference proteome</keyword>
<dbReference type="Pfam" id="PF13966">
    <property type="entry name" value="zf-RVT"/>
    <property type="match status" value="1"/>
</dbReference>
<dbReference type="HOGENOM" id="CLU_000680_14_0_1"/>
<dbReference type="Pfam" id="PF13456">
    <property type="entry name" value="RVT_3"/>
    <property type="match status" value="1"/>
</dbReference>
<evidence type="ECO:0000259" key="2">
    <source>
        <dbReference type="Pfam" id="PF13966"/>
    </source>
</evidence>
<dbReference type="EnsemblPlants" id="Bo5g122960.1">
    <property type="protein sequence ID" value="Bo5g122960.1"/>
    <property type="gene ID" value="Bo5g122960"/>
</dbReference>
<dbReference type="Proteomes" id="UP000032141">
    <property type="component" value="Chromosome C5"/>
</dbReference>
<dbReference type="GO" id="GO:0004523">
    <property type="term" value="F:RNA-DNA hybrid ribonuclease activity"/>
    <property type="evidence" value="ECO:0007669"/>
    <property type="project" value="InterPro"/>
</dbReference>
<dbReference type="InterPro" id="IPR012337">
    <property type="entry name" value="RNaseH-like_sf"/>
</dbReference>
<dbReference type="PANTHER" id="PTHR47074:SF49">
    <property type="entry name" value="POLYNUCLEOTIDYL TRANSFERASE, RIBONUCLEASE H-LIKE SUPERFAMILY PROTEIN"/>
    <property type="match status" value="1"/>
</dbReference>
<dbReference type="AlphaFoldDB" id="A0A0D3CJA3"/>
<proteinExistence type="predicted"/>
<dbReference type="Gramene" id="Bo5g122960.1">
    <property type="protein sequence ID" value="Bo5g122960.1"/>
    <property type="gene ID" value="Bo5g122960"/>
</dbReference>
<dbReference type="SUPFAM" id="SSF53098">
    <property type="entry name" value="Ribonuclease H-like"/>
    <property type="match status" value="1"/>
</dbReference>
<dbReference type="InterPro" id="IPR052929">
    <property type="entry name" value="RNase_H-like_EbsB-rel"/>
</dbReference>